<evidence type="ECO:0000259" key="1">
    <source>
        <dbReference type="Pfam" id="PF19502"/>
    </source>
</evidence>
<feature type="domain" description="DUF6036" evidence="1">
    <location>
        <begin position="11"/>
        <end position="153"/>
    </location>
</feature>
<evidence type="ECO:0000313" key="3">
    <source>
        <dbReference type="Proteomes" id="UP000467322"/>
    </source>
</evidence>
<sequence length="174" mass="18848">MRRAEVAHIVRAAKAITSEREFVLIGSQAAHLSIENLPPEMLQSGELDIYPLRHPDLADLLDGAIGEGSSFHATRGYYAQGVGPETAKLPEGWKDRAIRVSTPPMDGAVAIAPEIHDLCASKAVANRPKDREYIEAAITAKIVEPMILNKRIGQVEGVDADVLDVVRGWLSSFA</sequence>
<proteinExistence type="predicted"/>
<gene>
    <name evidence="2" type="ORF">GQE99_12345</name>
</gene>
<accession>A0A845M9V2</accession>
<dbReference type="RefSeq" id="WP_161351942.1">
    <property type="nucleotide sequence ID" value="NZ_WTUX01000016.1"/>
</dbReference>
<dbReference type="Proteomes" id="UP000467322">
    <property type="component" value="Unassembled WGS sequence"/>
</dbReference>
<dbReference type="AlphaFoldDB" id="A0A845M9V2"/>
<organism evidence="2 3">
    <name type="scientific">Maritimibacter harenae</name>
    <dbReference type="NCBI Taxonomy" id="2606218"/>
    <lineage>
        <taxon>Bacteria</taxon>
        <taxon>Pseudomonadati</taxon>
        <taxon>Pseudomonadota</taxon>
        <taxon>Alphaproteobacteria</taxon>
        <taxon>Rhodobacterales</taxon>
        <taxon>Roseobacteraceae</taxon>
        <taxon>Maritimibacter</taxon>
    </lineage>
</organism>
<dbReference type="EMBL" id="WTUX01000016">
    <property type="protein sequence ID" value="MZR13804.1"/>
    <property type="molecule type" value="Genomic_DNA"/>
</dbReference>
<name>A0A845M9V2_9RHOB</name>
<dbReference type="Pfam" id="PF19502">
    <property type="entry name" value="DUF6036"/>
    <property type="match status" value="1"/>
</dbReference>
<comment type="caution">
    <text evidence="2">The sequence shown here is derived from an EMBL/GenBank/DDBJ whole genome shotgun (WGS) entry which is preliminary data.</text>
</comment>
<reference evidence="2 3" key="1">
    <citation type="submission" date="2019-12" db="EMBL/GenBank/DDBJ databases">
        <title>Maritimibacter sp. nov. sp. isolated from sea sand.</title>
        <authorList>
            <person name="Kim J."/>
            <person name="Jeong S.E."/>
            <person name="Jung H.S."/>
            <person name="Jeon C.O."/>
        </authorList>
    </citation>
    <scope>NUCLEOTIDE SEQUENCE [LARGE SCALE GENOMIC DNA]</scope>
    <source>
        <strain evidence="2 3">DP07</strain>
    </source>
</reference>
<protein>
    <recommendedName>
        <fullName evidence="1">DUF6036 domain-containing protein</fullName>
    </recommendedName>
</protein>
<keyword evidence="3" id="KW-1185">Reference proteome</keyword>
<evidence type="ECO:0000313" key="2">
    <source>
        <dbReference type="EMBL" id="MZR13804.1"/>
    </source>
</evidence>
<dbReference type="InterPro" id="IPR045792">
    <property type="entry name" value="DUF6036"/>
</dbReference>